<dbReference type="UniPathway" id="UPA00219"/>
<dbReference type="InterPro" id="IPR005863">
    <property type="entry name" value="UDP-N-AcMur_synth"/>
</dbReference>
<dbReference type="GO" id="GO:0009252">
    <property type="term" value="P:peptidoglycan biosynthetic process"/>
    <property type="evidence" value="ECO:0007669"/>
    <property type="project" value="UniProtKB-UniRule"/>
</dbReference>
<dbReference type="Pfam" id="PF02875">
    <property type="entry name" value="Mur_ligase_C"/>
    <property type="match status" value="1"/>
</dbReference>
<dbReference type="SUPFAM" id="SSF53244">
    <property type="entry name" value="MurD-like peptide ligases, peptide-binding domain"/>
    <property type="match status" value="1"/>
</dbReference>
<keyword evidence="2 10" id="KW-0436">Ligase</keyword>
<dbReference type="GO" id="GO:0005524">
    <property type="term" value="F:ATP binding"/>
    <property type="evidence" value="ECO:0007669"/>
    <property type="project" value="UniProtKB-UniRule"/>
</dbReference>
<feature type="domain" description="Mur ligase C-terminal" evidence="13">
    <location>
        <begin position="320"/>
        <end position="443"/>
    </location>
</feature>
<dbReference type="Proteomes" id="UP000538147">
    <property type="component" value="Unassembled WGS sequence"/>
</dbReference>
<comment type="caution">
    <text evidence="10">Lacks conserved residue(s) required for the propagation of feature annotation.</text>
</comment>
<accession>A0A841L4N0</accession>
<dbReference type="InterPro" id="IPR036615">
    <property type="entry name" value="Mur_ligase_C_dom_sf"/>
</dbReference>
<evidence type="ECO:0000256" key="8">
    <source>
        <dbReference type="ARBA" id="ARBA00023306"/>
    </source>
</evidence>
<evidence type="ECO:0000256" key="1">
    <source>
        <dbReference type="ARBA" id="ARBA00022490"/>
    </source>
</evidence>
<proteinExistence type="inferred from homology"/>
<evidence type="ECO:0000256" key="10">
    <source>
        <dbReference type="HAMAP-Rule" id="MF_02019"/>
    </source>
</evidence>
<dbReference type="GO" id="GO:0008360">
    <property type="term" value="P:regulation of cell shape"/>
    <property type="evidence" value="ECO:0007669"/>
    <property type="project" value="UniProtKB-KW"/>
</dbReference>
<dbReference type="PANTHER" id="PTHR43024">
    <property type="entry name" value="UDP-N-ACETYLMURAMOYL-TRIPEPTIDE--D-ALANYL-D-ALANINE LIGASE"/>
    <property type="match status" value="1"/>
</dbReference>
<keyword evidence="9 10" id="KW-0961">Cell wall biogenesis/degradation</keyword>
<dbReference type="HAMAP" id="MF_02019">
    <property type="entry name" value="MurF"/>
    <property type="match status" value="1"/>
</dbReference>
<keyword evidence="5 10" id="KW-0067">ATP-binding</keyword>
<dbReference type="EMBL" id="JACIIV010000011">
    <property type="protein sequence ID" value="MBB6227607.1"/>
    <property type="molecule type" value="Genomic_DNA"/>
</dbReference>
<reference evidence="15 16" key="1">
    <citation type="submission" date="2020-08" db="EMBL/GenBank/DDBJ databases">
        <title>Genomic Encyclopedia of Type Strains, Phase IV (KMG-IV): sequencing the most valuable type-strain genomes for metagenomic binning, comparative biology and taxonomic classification.</title>
        <authorList>
            <person name="Goeker M."/>
        </authorList>
    </citation>
    <scope>NUCLEOTIDE SEQUENCE [LARGE SCALE GENOMIC DNA]</scope>
    <source>
        <strain evidence="15 16">DSM 102189</strain>
    </source>
</reference>
<gene>
    <name evidence="10" type="primary">murF</name>
    <name evidence="15" type="ORF">FHS79_001776</name>
</gene>
<evidence type="ECO:0000256" key="7">
    <source>
        <dbReference type="ARBA" id="ARBA00022984"/>
    </source>
</evidence>
<keyword evidence="8 10" id="KW-0131">Cell cycle</keyword>
<evidence type="ECO:0000256" key="9">
    <source>
        <dbReference type="ARBA" id="ARBA00023316"/>
    </source>
</evidence>
<dbReference type="PANTHER" id="PTHR43024:SF1">
    <property type="entry name" value="UDP-N-ACETYLMURAMOYL-TRIPEPTIDE--D-ALANYL-D-ALANINE LIGASE"/>
    <property type="match status" value="1"/>
</dbReference>
<evidence type="ECO:0000259" key="12">
    <source>
        <dbReference type="Pfam" id="PF01225"/>
    </source>
</evidence>
<comment type="function">
    <text evidence="10 11">Involved in cell wall formation. Catalyzes the final step in the synthesis of UDP-N-acetylmuramoyl-pentapeptide, the precursor of murein.</text>
</comment>
<evidence type="ECO:0000313" key="15">
    <source>
        <dbReference type="EMBL" id="MBB6227607.1"/>
    </source>
</evidence>
<dbReference type="GO" id="GO:0005737">
    <property type="term" value="C:cytoplasm"/>
    <property type="evidence" value="ECO:0007669"/>
    <property type="project" value="UniProtKB-SubCell"/>
</dbReference>
<evidence type="ECO:0000256" key="3">
    <source>
        <dbReference type="ARBA" id="ARBA00022618"/>
    </source>
</evidence>
<dbReference type="NCBIfam" id="TIGR01143">
    <property type="entry name" value="murF"/>
    <property type="match status" value="1"/>
</dbReference>
<dbReference type="InterPro" id="IPR036565">
    <property type="entry name" value="Mur-like_cat_sf"/>
</dbReference>
<comment type="caution">
    <text evidence="15">The sequence shown here is derived from an EMBL/GenBank/DDBJ whole genome shotgun (WGS) entry which is preliminary data.</text>
</comment>
<keyword evidence="3 10" id="KW-0132">Cell division</keyword>
<evidence type="ECO:0000313" key="16">
    <source>
        <dbReference type="Proteomes" id="UP000538147"/>
    </source>
</evidence>
<dbReference type="InterPro" id="IPR035911">
    <property type="entry name" value="MurE/MurF_N"/>
</dbReference>
<feature type="domain" description="Mur ligase N-terminal catalytic" evidence="12">
    <location>
        <begin position="26"/>
        <end position="71"/>
    </location>
</feature>
<keyword evidence="1 10" id="KW-0963">Cytoplasm</keyword>
<dbReference type="InterPro" id="IPR013221">
    <property type="entry name" value="Mur_ligase_cen"/>
</dbReference>
<sequence length="463" mass="47580">MTPLWTASEIAAACRGIASADFNCQSVTFDSREVLPGALFVALKGETTDGHRFIDAAVAAGAAGLLVSTPVDAPHVLVDDTFLALNALGSTARDRSASLRIGITGSVGKTGTKEALAAALARALGRDAVHASVKSYNNHTGVPLSLARMPAEARFGIFEMGMNHAGELTALSALVRPHIAVITWVASAHREFFASEAEIADAKAEIFSGLMPGGTAIIPRDNLHFERLLAGAAGAGRIITFGLEPGADVVAETFTLHPDHSQVMARIGDQRLGFTIGMAGRHWINNALAVLAAVWAAGGDLAAAGLALADLSDLPGRGSRLRVQAGSGEALIIDESYNANPASMAASLAVLGDVTPAGTGRRLALLGEMKELGDLSDQFHADLAPHVVAAGVESIIVVGNAMKPLAEALSAKLNVKLVANAGDALAEAETLLSADDVLLVKGSNSVRLGEVVAALARRQESQA</sequence>
<dbReference type="Gene3D" id="3.40.1190.10">
    <property type="entry name" value="Mur-like, catalytic domain"/>
    <property type="match status" value="1"/>
</dbReference>
<dbReference type="GO" id="GO:0047480">
    <property type="term" value="F:UDP-N-acetylmuramoyl-tripeptide-D-alanyl-D-alanine ligase activity"/>
    <property type="evidence" value="ECO:0007669"/>
    <property type="project" value="UniProtKB-UniRule"/>
</dbReference>
<dbReference type="Gene3D" id="3.90.190.20">
    <property type="entry name" value="Mur ligase, C-terminal domain"/>
    <property type="match status" value="1"/>
</dbReference>
<protein>
    <recommendedName>
        <fullName evidence="10 11">UDP-N-acetylmuramoyl-tripeptide--D-alanyl-D-alanine ligase</fullName>
        <ecNumber evidence="10 11">6.3.2.10</ecNumber>
    </recommendedName>
    <alternativeName>
        <fullName evidence="10">D-alanyl-D-alanine-adding enzyme</fullName>
    </alternativeName>
</protein>
<evidence type="ECO:0000256" key="11">
    <source>
        <dbReference type="RuleBase" id="RU004136"/>
    </source>
</evidence>
<name>A0A841L4N0_9SPHN</name>
<comment type="catalytic activity">
    <reaction evidence="10 11">
        <text>D-alanyl-D-alanine + UDP-N-acetyl-alpha-D-muramoyl-L-alanyl-gamma-D-glutamyl-meso-2,6-diaminopimelate + ATP = UDP-N-acetyl-alpha-D-muramoyl-L-alanyl-gamma-D-glutamyl-meso-2,6-diaminopimeloyl-D-alanyl-D-alanine + ADP + phosphate + H(+)</text>
        <dbReference type="Rhea" id="RHEA:28374"/>
        <dbReference type="ChEBI" id="CHEBI:15378"/>
        <dbReference type="ChEBI" id="CHEBI:30616"/>
        <dbReference type="ChEBI" id="CHEBI:43474"/>
        <dbReference type="ChEBI" id="CHEBI:57822"/>
        <dbReference type="ChEBI" id="CHEBI:61386"/>
        <dbReference type="ChEBI" id="CHEBI:83905"/>
        <dbReference type="ChEBI" id="CHEBI:456216"/>
        <dbReference type="EC" id="6.3.2.10"/>
    </reaction>
</comment>
<dbReference type="Pfam" id="PF08245">
    <property type="entry name" value="Mur_ligase_M"/>
    <property type="match status" value="1"/>
</dbReference>
<comment type="pathway">
    <text evidence="10 11">Cell wall biogenesis; peptidoglycan biosynthesis.</text>
</comment>
<evidence type="ECO:0000259" key="14">
    <source>
        <dbReference type="Pfam" id="PF08245"/>
    </source>
</evidence>
<dbReference type="GO" id="GO:0071555">
    <property type="term" value="P:cell wall organization"/>
    <property type="evidence" value="ECO:0007669"/>
    <property type="project" value="UniProtKB-KW"/>
</dbReference>
<evidence type="ECO:0000256" key="4">
    <source>
        <dbReference type="ARBA" id="ARBA00022741"/>
    </source>
</evidence>
<feature type="domain" description="Mur ligase central" evidence="14">
    <location>
        <begin position="103"/>
        <end position="294"/>
    </location>
</feature>
<organism evidence="15 16">
    <name type="scientific">Polymorphobacter multimanifer</name>
    <dbReference type="NCBI Taxonomy" id="1070431"/>
    <lineage>
        <taxon>Bacteria</taxon>
        <taxon>Pseudomonadati</taxon>
        <taxon>Pseudomonadota</taxon>
        <taxon>Alphaproteobacteria</taxon>
        <taxon>Sphingomonadales</taxon>
        <taxon>Sphingosinicellaceae</taxon>
        <taxon>Polymorphobacter</taxon>
    </lineage>
</organism>
<evidence type="ECO:0000259" key="13">
    <source>
        <dbReference type="Pfam" id="PF02875"/>
    </source>
</evidence>
<keyword evidence="6 10" id="KW-0133">Cell shape</keyword>
<dbReference type="AlphaFoldDB" id="A0A841L4N0"/>
<keyword evidence="16" id="KW-1185">Reference proteome</keyword>
<evidence type="ECO:0000256" key="2">
    <source>
        <dbReference type="ARBA" id="ARBA00022598"/>
    </source>
</evidence>
<dbReference type="EC" id="6.3.2.10" evidence="10 11"/>
<comment type="similarity">
    <text evidence="10">Belongs to the MurCDEF family. MurF subfamily.</text>
</comment>
<keyword evidence="4 10" id="KW-0547">Nucleotide-binding</keyword>
<evidence type="ECO:0000256" key="6">
    <source>
        <dbReference type="ARBA" id="ARBA00022960"/>
    </source>
</evidence>
<dbReference type="SUPFAM" id="SSF53623">
    <property type="entry name" value="MurD-like peptide ligases, catalytic domain"/>
    <property type="match status" value="1"/>
</dbReference>
<keyword evidence="7 10" id="KW-0573">Peptidoglycan synthesis</keyword>
<dbReference type="Gene3D" id="3.40.1390.10">
    <property type="entry name" value="MurE/MurF, N-terminal domain"/>
    <property type="match status" value="1"/>
</dbReference>
<dbReference type="RefSeq" id="WP_184198488.1">
    <property type="nucleotide sequence ID" value="NZ_JACIIV010000011.1"/>
</dbReference>
<dbReference type="GO" id="GO:0051301">
    <property type="term" value="P:cell division"/>
    <property type="evidence" value="ECO:0007669"/>
    <property type="project" value="UniProtKB-KW"/>
</dbReference>
<dbReference type="Pfam" id="PF01225">
    <property type="entry name" value="Mur_ligase"/>
    <property type="match status" value="1"/>
</dbReference>
<dbReference type="InterPro" id="IPR051046">
    <property type="entry name" value="MurCDEF_CellWall_CoF430Synth"/>
</dbReference>
<dbReference type="SUPFAM" id="SSF63418">
    <property type="entry name" value="MurE/MurF N-terminal domain"/>
    <property type="match status" value="1"/>
</dbReference>
<evidence type="ECO:0000256" key="5">
    <source>
        <dbReference type="ARBA" id="ARBA00022840"/>
    </source>
</evidence>
<dbReference type="InterPro" id="IPR004101">
    <property type="entry name" value="Mur_ligase_C"/>
</dbReference>
<dbReference type="InterPro" id="IPR000713">
    <property type="entry name" value="Mur_ligase_N"/>
</dbReference>
<comment type="subcellular location">
    <subcellularLocation>
        <location evidence="10 11">Cytoplasm</location>
    </subcellularLocation>
</comment>